<dbReference type="NCBIfam" id="TIGR01720">
    <property type="entry name" value="NRPS-para261"/>
    <property type="match status" value="1"/>
</dbReference>
<dbReference type="Gene3D" id="1.10.1200.10">
    <property type="entry name" value="ACP-like"/>
    <property type="match status" value="4"/>
</dbReference>
<feature type="domain" description="Carrier" evidence="7">
    <location>
        <begin position="4943"/>
        <end position="5018"/>
    </location>
</feature>
<dbReference type="Pfam" id="PF00550">
    <property type="entry name" value="PP-binding"/>
    <property type="match status" value="4"/>
</dbReference>
<dbReference type="Pfam" id="PF13193">
    <property type="entry name" value="AMP-binding_C"/>
    <property type="match status" value="1"/>
</dbReference>
<keyword evidence="3" id="KW-0596">Phosphopantetheine</keyword>
<dbReference type="GO" id="GO:0005737">
    <property type="term" value="C:cytoplasm"/>
    <property type="evidence" value="ECO:0007669"/>
    <property type="project" value="TreeGrafter"/>
</dbReference>
<name>A0A318XPN3_9FIRM</name>
<evidence type="ECO:0000256" key="3">
    <source>
        <dbReference type="ARBA" id="ARBA00022450"/>
    </source>
</evidence>
<keyword evidence="5" id="KW-0677">Repeat</keyword>
<dbReference type="Proteomes" id="UP000248132">
    <property type="component" value="Unassembled WGS sequence"/>
</dbReference>
<gene>
    <name evidence="8" type="ORF">LY28_01752</name>
</gene>
<dbReference type="Gene3D" id="3.30.559.30">
    <property type="entry name" value="Nonribosomal peptide synthetase, condensation domain"/>
    <property type="match status" value="6"/>
</dbReference>
<organism evidence="8 9">
    <name type="scientific">Ruminiclostridium sufflavum DSM 19573</name>
    <dbReference type="NCBI Taxonomy" id="1121337"/>
    <lineage>
        <taxon>Bacteria</taxon>
        <taxon>Bacillati</taxon>
        <taxon>Bacillota</taxon>
        <taxon>Clostridia</taxon>
        <taxon>Eubacteriales</taxon>
        <taxon>Oscillospiraceae</taxon>
        <taxon>Ruminiclostridium</taxon>
    </lineage>
</organism>
<dbReference type="InterPro" id="IPR036736">
    <property type="entry name" value="ACP-like_sf"/>
</dbReference>
<dbReference type="Gene3D" id="3.40.50.12780">
    <property type="entry name" value="N-terminal domain of ligase-like"/>
    <property type="match status" value="2"/>
</dbReference>
<dbReference type="PROSITE" id="PS00012">
    <property type="entry name" value="PHOSPHOPANTETHEINE"/>
    <property type="match status" value="3"/>
</dbReference>
<dbReference type="GO" id="GO:0003824">
    <property type="term" value="F:catalytic activity"/>
    <property type="evidence" value="ECO:0007669"/>
    <property type="project" value="InterPro"/>
</dbReference>
<dbReference type="EMBL" id="QKMR01000008">
    <property type="protein sequence ID" value="PYG88042.1"/>
    <property type="molecule type" value="Genomic_DNA"/>
</dbReference>
<dbReference type="Gene3D" id="3.40.50.980">
    <property type="match status" value="4"/>
</dbReference>
<dbReference type="InterPro" id="IPR025110">
    <property type="entry name" value="AMP-bd_C"/>
</dbReference>
<sequence>MLKLTGTQKELYELEQYSGSGATCIAADIFIPGTVNEQFIKDCMHEILNKNDIFHLQISNEENNLVWKYNEVINYEQSYEFYKFDIEKKYRSYVQEKINQGLSCLEKLYFFSVVQLPNKFGIFIMLNHIIADAWTLSKLGEQFVNLYNSRLAGEEYHIDNNSYVNFMQQENKYVSSKKFESDKMYWKNQLEKFKDLVVLTNHSTTVLNTERFIKMVPLEESKSIYEFCNHKGISEYSLYMAALGAVFHNMSRAEQFYIGSTVLNRTGKMQLNTLGLFANTIPTYFQFLKEDYSLKKYIKSIEESIFSAFKHQKYTYNRILKENGTGKIFDVSLNFQPASLLDNHSLDITLYPTLAQTESLIIHITKTVENQYQILFDYQTECFEKWEIISIQEHMLALIRNMMSKWNEETDDCLLADIGLFSEEEEKVLVQGFNDTGYEVENTTMDAMFEQQAMKYPEKIAVILKNEKITYGTLDRRANYVADYLKKNGIGKGSFVAVNASKKMETISAILGVLKSGAAFVPIDPEYPKERINYILNDCQPAAILVGTEDTTFDTEIVQIVLGKEECGVFAGADHSPDDIAYMIYTSGTTGKPKGVLVEHHGIASLRDYFRKQRGFCEQDTIMQFASFSFDAAVSEITMSLLIGGTLCVVTEDLRNDIDALEEYLIKNNVTIGLFPPQYLTQINKVPFRILLTAGSESNHFIVEKFGKGRVYSNDYGPTETTVCATAWKYDGGTLPRHIPIGKPIVNKQIYIMNGSQLCGIGVPGELCVAGKGIARGYWNQPELTDEKFVKNPYGEGRMYRTGDMARWTEDGNIEFLGRVDNQIKMRGFRIEIGEIESVMRNVAGIVAAVVAVQENKLKNEKYLNGYYITDGKVTYDELLFAMRNKLPNYMIPSHIYEVTEIPLNRNGKVDMQKLKTVIIERKKEHSLPVTDKEAAVLKAFQDVIGNYEIGMEDNFFEVGGDSIKAIGIISALKAEGIHATVKAIIQHNSIQTFCKALDKIEQEFSDNQDERSIVLTKRDASIEYLPLTDIQQEIYLGAALDKQGIAYNVPMIIKFNEKLDIIKVQYVINELQRRHAAIRAGFKNTADGLVQFFRAIQDYEIELERAQSIKEAFGEFLKPFDLEKDRLLRVKLVMVDETEYLMFDSHHIVVDGLSMNLLFEEFIALYTDKQLEPAELDFDDYVQWSIGEESRKIMREDLEYWHNVFEDGVEKTLIPSDFERSGSVANEGETLYGTVSGDVFEGIHEFCSMNNVSPFMVLMSVYGVLISKLSLSTEIIIGVPTSGRFLEQADKMVGMFVSSIPFKMNLQTSESYIQLVKAVEQNLLEILKRQNCTMNKIAGELGISSENGQNPFFATMFGVNDITKTHTGKTMDYEYINFEQKMAKFDVTLDANKEDDHYQLVLRYNKRLYKESTMMRFMNEFILILEQVMQNSRVLIRDICILSKEEEQKLLSDNNNNKIVFEYKDANIVELFNAQVRETPNSIAAAFDGKYVTYAELDSYSDKLASKLESQNCGKGKIVPILTERSIEMLVMELAVMKTGAAFCPMDSAWPLERKELIYTKLKADYILKGPGCRDISLPHMEVALADIKGEEYRQYEGKHYDGSGISGSDTFYVIYTSGSTGQPKGVVVPYRGIINRLMWMNDTLGMKACSSVLLTTNYVYDSSIWQFYWPLINGGKVVIPKPDDMLTAGFLLDIIKTEKIGIVDFVPSVFNTIVDEMENSTEEADALDSLVWVILGGEEIKPKAVNRFLTLFPHLQCINLYGPTEASIGCVYKALAGNNNKTIPIGKPISNVDILILDKDMNLVPEGICGEIYIGGICLADGYLDDPERTEQSFVKNPFAQIKSERLYKTGDLAKWDYNGDIYYLGRSDSQVKIRGYRIELQEIEAKILDYAGVKECIVLTIDRRVDDKVLCAYFVGEVDEAELKNYLFSRLPAYMVPSYYIKLDQIPIGTSGKANRNMLSKPDFTVKKNVIIAPQNEVEGLLAEAWAKVLNLKEISMDDNYFEIGGDSIKALQIVSMLRKNNLEFTMQQLFANPTIKQLAKTVNVKREIACKTRDFTGELALSPIQKRFVAHYDYKRYFNQAVLLENKDGWNQEYVEKAQEEIIRKHPMIRASYQKEQDGAVIQNILPADKVSLRVNICEKGESLDKTIETLQKRIAIDSNIVEFTLIKDGNREYLFLAAHHLIIDAVSMRILVNDFMTIYKGLENGESVDIGTECLTYSDYLEKITKACYSYHFKKQKAYWEEIDQYKKENQYKTAFGDRKSISVTLVETCTNLLNGTANRAYGTRTEELLLTAFLNALKAAGIVKERDVVIDMESMGRNITQNGMDFSETVGWFTTIYPVHFQINQTGLAEQVINVKETMRKVPDKGIGYQLIHYHDGGKAVDSQICFNYLGELSVAEQMGAISIKSIDNKSMIHKDMQMPYIMDVSASILENRLTVSFDYVPDVLEDKAMGCFASEFEKQCQNIAKALNKTEEIVKTPADYGRSELSIKELNYILSSLNGKVEKIYPLTATQTGILFHTITEGGTGAYFEQNYLTIQGNIELGNFRKAYCKLIEQYDIFKTVFMYDNLSTSYQVVKSIDAMEILFESSDIAGLDKVKQQQVIEEYCVSDKKKGFDLQRGPLMRVMAFKTDKDTWKLVWSDSHILMDGMCLAVVLDKVTTYYNQLCQGESPIEEQNIQYSDYIDWLQEQDMEEAAQYWKDQVYNYEKPNELYKSGNKQESGQNEIKIKLDKKIADSLTIAATNRGLTLNSIMQAAWAVTLMRYCDTNDIVYGSVLSGRSAPVKGIEDMIGLFISTLPIRVTASQEVSFTELARQVQTTCVKAEGYSYYPLASIQKFSEYGSQLFDHIFVFENFDLIRENKESVSDNAFRIVEASADESTNYDLTIVVIPRREIEITFMYKKAAFNDAFMEQILCHYQNVLTQVAGHMDRPVAEMEVLGETDYQLIDVEEAFNIGFTDVTITELFEEQVRKYPDRTAIQYGEERYTYQEAGRLSNRIANTLVKHGIQTEDIIGILMEKNSKAVITALGILKAGGAYMPLDPSYPAERLEFMISDSNAKLVVTAGNLFDVTVNCPVIDFNTDLEENDAELALMASPENLAYIIYTSGTTGKPKGAMIFHRNVIRLFVNDNCLYDFTEQDVWVMFHSFCFDFSVWEMYGALLFGGKLIIISKDFARDTYKFMKFLENEKVTILNQTPSAFNSLSLQLEIEPGVELAVRYVIFGGEKLHPAVVKYFHSRYPSCKIINMYGITETTVHVTYKEITEKEIEENVSDIGLPIPTLGLVLVDSRLKPVPRGMQGELLVWGHGVCRGYINRPELTEAKFIKYTHNGKELYVYRSGDAGRFIDGGLEYIGRIDQQVKIRGHRIELGEIKNIILKNEKVEDCVVIVDADAEDNKFIIAYYQQKQELDYHELRSFMEEHLPGYMVPAYFMPIKTIPVNINGKVDKKALPKPEIKSDLSRYVKAENAMQQYIVDIWEEILDYAPISIDDNYFEIGGDSIKVIKILSKVHSDGYHFEVADLFAHPTIREFYQYMQSNKSAYSQDEIAGKMLLTPIQKELSEDEQAMTGQYNQAIILHSEEHLDEESLMKALKRLVIHHDSLRSVFVKDEDNSYLNVLRAEEMNGLDALRVEHLENVTEDELDCVMEAICNEEQEAITLISDKLYRMTLMVTSEGDYVFFAVHHMVIDVVSWNIIAEDLTRLYHDEQNHTEVILPEKTMSFKQWTDVLYSDELKEELKFNYESLWRGLAKEKDTPVWETTEYGTFGDTVSKEFNIDVEITEALKNGTFRVTGATMEEVLLSIMVNALAAVSGKRSIPLALESTGRFAKYKDYDFSRTVGWFTAIYPIVFEPSKNPVQLICVTKEKRRKAKNLEYTFGLIADVDPNASRYAKPQISFNYLGQIQSQENGFTRADKAIGKCVGDALKRQYAMDISCKIENGRLHFTTAYSKTVVSCEFVTSLIEEVKKQIEDTVQACKDLKNSVTTPVDYNLDISIEELDYLKVMYGGQADSFMRMTPMQKGMLYHIISNPDDDAYHERLVMNLTGQLSSELLIEALNITKRNHIALRTAFVSENITEPVQIILKDTELGVKDKDVRGLSEEDTEKIIEAFDIEAFNYASGDLCRFLILKTGEEAYQVIWKFHHLILDGWSVSIILEELFKTYTYLKQGEQIKTEAEKDNCRDLYDWIGTQNMYAAKKFWKQYLGGRELNTQIPFEHATEDTETCELDSYLDEEYTDKLKAMSNQSITSASVVISAWGLLLQMTNLADEAVFGSIVSGRNKKNESVNNAAGMFINTIPVCVSMEENETFIDSARRFQDDLIKMEQYSYYPLYEIQSDANNGNQIINHVVAYENYPVNQALKEQLENGNTYDFAVENVVLKEHTNYSVGVVFTPGSRMKLNLSYNKYAFKESKCQRIAQMYFHILKQVIDNPLIQKKDISLLSATEEKQLVGTYEPVAYESLMEQFERASRKCSLKTAVKDRNTEYSYEELRLMANGLAKALHDASVVADETVCLMCGAGVEQAIGILGIMKANAIYLPVDTSLPIDRIRYMIDNSRAVRIVSDKENVSFAEQFGLPVTTINPEDKYETAPASKGKYAYIIYTSGTTGKPKGVLVSKENIASAIGWRSKEYDFAAEDNILQLFAYSFDGFMTSFFTPLVSGCKIVFVEDVLNVRCIGEVIEKEKITHFISVPILCQSIFENLTAEQLQSVRIVTTAGDRLSVQTYKAVKEKIENIEIVNEYGPTECTVVSTIKRNVSYGDIADNSIGHVIENGYLYIADKNMNILPDGLAGEIVMGGQGVSCGYVNSPGLTAKAFVKDKNHEGLLVYRTGDKGKRLENGEISFLGRVDKQVKVRGYRIETLEIEKIMEEMQEIESAAVIVYQDELIAYYVGEEDGQNIKKYLSTKLPKYMIPAKYIKLDAMPLTYIGKVDYKNLPSPVYTEHDIVKPASDMEWEIWNIWEGVLGHQSFGVTDNFFEVGGNSIRLMSVSGKLNKAYPDKFTVASLFSYVTIKDICGHVEQEDKSIIEKKETTELAEDDILAFLEDDNADLDDLINRL</sequence>
<feature type="domain" description="Carrier" evidence="7">
    <location>
        <begin position="928"/>
        <end position="1002"/>
    </location>
</feature>
<dbReference type="InterPro" id="IPR009081">
    <property type="entry name" value="PP-bd_ACP"/>
</dbReference>
<evidence type="ECO:0000313" key="8">
    <source>
        <dbReference type="EMBL" id="PYG88042.1"/>
    </source>
</evidence>
<dbReference type="PROSITE" id="PS50075">
    <property type="entry name" value="CARRIER"/>
    <property type="match status" value="4"/>
</dbReference>
<dbReference type="SUPFAM" id="SSF52777">
    <property type="entry name" value="CoA-dependent acyltransferases"/>
    <property type="match status" value="12"/>
</dbReference>
<proteinExistence type="inferred from homology"/>
<reference evidence="8 9" key="1">
    <citation type="submission" date="2018-06" db="EMBL/GenBank/DDBJ databases">
        <title>Genomic Encyclopedia of Type Strains, Phase I: the one thousand microbial genomes (KMG-I) project.</title>
        <authorList>
            <person name="Kyrpides N."/>
        </authorList>
    </citation>
    <scope>NUCLEOTIDE SEQUENCE [LARGE SCALE GENOMIC DNA]</scope>
    <source>
        <strain evidence="8 9">DSM 19573</strain>
    </source>
</reference>
<dbReference type="FunFam" id="3.40.50.980:FF:000001">
    <property type="entry name" value="Non-ribosomal peptide synthetase"/>
    <property type="match status" value="2"/>
</dbReference>
<dbReference type="InterPro" id="IPR000873">
    <property type="entry name" value="AMP-dep_synth/lig_dom"/>
</dbReference>
<dbReference type="GO" id="GO:0031177">
    <property type="term" value="F:phosphopantetheine binding"/>
    <property type="evidence" value="ECO:0007669"/>
    <property type="project" value="TreeGrafter"/>
</dbReference>
<dbReference type="InterPro" id="IPR045851">
    <property type="entry name" value="AMP-bd_C_sf"/>
</dbReference>
<evidence type="ECO:0000256" key="4">
    <source>
        <dbReference type="ARBA" id="ARBA00022553"/>
    </source>
</evidence>
<dbReference type="InterPro" id="IPR020845">
    <property type="entry name" value="AMP-binding_CS"/>
</dbReference>
<dbReference type="Gene3D" id="2.30.38.10">
    <property type="entry name" value="Luciferase, Domain 3"/>
    <property type="match status" value="2"/>
</dbReference>
<protein>
    <submittedName>
        <fullName evidence="8">Non-ribosomal peptide synthase protein (TIGR01720 family)/amino acid adenylation domain-containing protein</fullName>
    </submittedName>
</protein>
<dbReference type="SUPFAM" id="SSF47336">
    <property type="entry name" value="ACP-like"/>
    <property type="match status" value="4"/>
</dbReference>
<evidence type="ECO:0000313" key="9">
    <source>
        <dbReference type="Proteomes" id="UP000248132"/>
    </source>
</evidence>
<dbReference type="NCBIfam" id="NF003417">
    <property type="entry name" value="PRK04813.1"/>
    <property type="match status" value="4"/>
</dbReference>
<comment type="caution">
    <text evidence="8">The sequence shown here is derived from an EMBL/GenBank/DDBJ whole genome shotgun (WGS) entry which is preliminary data.</text>
</comment>
<dbReference type="RefSeq" id="WP_165835534.1">
    <property type="nucleotide sequence ID" value="NZ_QKMR01000008.1"/>
</dbReference>
<dbReference type="GO" id="GO:0017000">
    <property type="term" value="P:antibiotic biosynthetic process"/>
    <property type="evidence" value="ECO:0007669"/>
    <property type="project" value="UniProtKB-KW"/>
</dbReference>
<dbReference type="FunFam" id="3.40.50.12780:FF:000012">
    <property type="entry name" value="Non-ribosomal peptide synthetase"/>
    <property type="match status" value="1"/>
</dbReference>
<dbReference type="Pfam" id="PF00501">
    <property type="entry name" value="AMP-binding"/>
    <property type="match status" value="4"/>
</dbReference>
<keyword evidence="9" id="KW-1185">Reference proteome</keyword>
<dbReference type="FunFam" id="1.10.1200.10:FF:000005">
    <property type="entry name" value="Nonribosomal peptide synthetase 1"/>
    <property type="match status" value="1"/>
</dbReference>
<dbReference type="GO" id="GO:0044550">
    <property type="term" value="P:secondary metabolite biosynthetic process"/>
    <property type="evidence" value="ECO:0007669"/>
    <property type="project" value="TreeGrafter"/>
</dbReference>
<dbReference type="PROSITE" id="PS00455">
    <property type="entry name" value="AMP_BINDING"/>
    <property type="match status" value="4"/>
</dbReference>
<evidence type="ECO:0000256" key="5">
    <source>
        <dbReference type="ARBA" id="ARBA00022737"/>
    </source>
</evidence>
<dbReference type="GO" id="GO:0043041">
    <property type="term" value="P:amino acid activation for nonribosomal peptide biosynthetic process"/>
    <property type="evidence" value="ECO:0007669"/>
    <property type="project" value="TreeGrafter"/>
</dbReference>
<dbReference type="Gene3D" id="3.30.559.10">
    <property type="entry name" value="Chloramphenicol acetyltransferase-like domain"/>
    <property type="match status" value="6"/>
</dbReference>
<keyword evidence="6" id="KW-0045">Antibiotic biosynthesis</keyword>
<dbReference type="CDD" id="cd05930">
    <property type="entry name" value="A_NRPS"/>
    <property type="match status" value="3"/>
</dbReference>
<comment type="cofactor">
    <cofactor evidence="1">
        <name>pantetheine 4'-phosphate</name>
        <dbReference type="ChEBI" id="CHEBI:47942"/>
    </cofactor>
</comment>
<dbReference type="InterPro" id="IPR042099">
    <property type="entry name" value="ANL_N_sf"/>
</dbReference>
<dbReference type="FunFam" id="3.40.50.980:FF:000002">
    <property type="entry name" value="Enterobactin synthetase component F"/>
    <property type="match status" value="1"/>
</dbReference>
<dbReference type="PANTHER" id="PTHR45527">
    <property type="entry name" value="NONRIBOSOMAL PEPTIDE SYNTHETASE"/>
    <property type="match status" value="1"/>
</dbReference>
<dbReference type="Pfam" id="PF00668">
    <property type="entry name" value="Condensation"/>
    <property type="match status" value="6"/>
</dbReference>
<dbReference type="InterPro" id="IPR001242">
    <property type="entry name" value="Condensation_dom"/>
</dbReference>
<dbReference type="PANTHER" id="PTHR45527:SF14">
    <property type="entry name" value="PLIPASTATIN SYNTHASE SUBUNIT B"/>
    <property type="match status" value="1"/>
</dbReference>
<dbReference type="InterPro" id="IPR023213">
    <property type="entry name" value="CAT-like_dom_sf"/>
</dbReference>
<keyword evidence="4" id="KW-0597">Phosphoprotein</keyword>
<dbReference type="GO" id="GO:0008610">
    <property type="term" value="P:lipid biosynthetic process"/>
    <property type="evidence" value="ECO:0007669"/>
    <property type="project" value="UniProtKB-ARBA"/>
</dbReference>
<evidence type="ECO:0000259" key="7">
    <source>
        <dbReference type="PROSITE" id="PS50075"/>
    </source>
</evidence>
<comment type="similarity">
    <text evidence="2">Belongs to the ATP-dependent AMP-binding enzyme family.</text>
</comment>
<accession>A0A318XPN3</accession>
<dbReference type="InterPro" id="IPR010071">
    <property type="entry name" value="AA_adenyl_dom"/>
</dbReference>
<evidence type="ECO:0000256" key="6">
    <source>
        <dbReference type="ARBA" id="ARBA00023194"/>
    </source>
</evidence>
<feature type="domain" description="Carrier" evidence="7">
    <location>
        <begin position="1976"/>
        <end position="2050"/>
    </location>
</feature>
<dbReference type="NCBIfam" id="TIGR01733">
    <property type="entry name" value="AA-adenyl-dom"/>
    <property type="match status" value="4"/>
</dbReference>
<dbReference type="InterPro" id="IPR006162">
    <property type="entry name" value="Ppantetheine_attach_site"/>
</dbReference>
<dbReference type="InterPro" id="IPR010060">
    <property type="entry name" value="NRPS_synth"/>
</dbReference>
<evidence type="ECO:0000256" key="2">
    <source>
        <dbReference type="ARBA" id="ARBA00006432"/>
    </source>
</evidence>
<feature type="domain" description="Carrier" evidence="7">
    <location>
        <begin position="3465"/>
        <end position="3539"/>
    </location>
</feature>
<evidence type="ECO:0000256" key="1">
    <source>
        <dbReference type="ARBA" id="ARBA00001957"/>
    </source>
</evidence>
<dbReference type="CDD" id="cd19543">
    <property type="entry name" value="DCL_NRPS"/>
    <property type="match status" value="1"/>
</dbReference>
<dbReference type="Gene3D" id="3.30.300.30">
    <property type="match status" value="4"/>
</dbReference>
<dbReference type="SUPFAM" id="SSF56801">
    <property type="entry name" value="Acetyl-CoA synthetase-like"/>
    <property type="match status" value="4"/>
</dbReference>